<evidence type="ECO:0000313" key="3">
    <source>
        <dbReference type="Proteomes" id="UP000283433"/>
    </source>
</evidence>
<sequence length="280" mass="30052">MNKLTPSSRLASTLLITAILCSGSVFAQKQPDVQDGNLKANTVKIDGDAKDWQSPLKAFNKSTGLAYSVANDDKKLYVVMQASDINTTRKIMMGGITFSINADGKKRTKEVLSLTYPAITQTSRRAAMGGGGRRSFGSFQQMTQEQRDSMQHAMMQKQLDLAKDIKVFGFKGVADSSVSVYNEYSIKAVAKLSKDGVYTYELCIPLELIPDGISDSFGYNIKVNGLEMRNFGGGGNFGGNRGGGGGFGGGAPGGGGMRGGFNFQDMMTPTDFWGKYTLAK</sequence>
<evidence type="ECO:0000256" key="1">
    <source>
        <dbReference type="SAM" id="SignalP"/>
    </source>
</evidence>
<name>A0A419S409_9SPHI</name>
<gene>
    <name evidence="2" type="ORF">BCY91_09865</name>
</gene>
<keyword evidence="1" id="KW-0732">Signal</keyword>
<dbReference type="AlphaFoldDB" id="A0A419S409"/>
<organism evidence="2 3">
    <name type="scientific">Pelobium manganitolerans</name>
    <dbReference type="NCBI Taxonomy" id="1842495"/>
    <lineage>
        <taxon>Bacteria</taxon>
        <taxon>Pseudomonadati</taxon>
        <taxon>Bacteroidota</taxon>
        <taxon>Sphingobacteriia</taxon>
        <taxon>Sphingobacteriales</taxon>
        <taxon>Sphingobacteriaceae</taxon>
        <taxon>Pelobium</taxon>
    </lineage>
</organism>
<comment type="caution">
    <text evidence="2">The sequence shown here is derived from an EMBL/GenBank/DDBJ whole genome shotgun (WGS) entry which is preliminary data.</text>
</comment>
<dbReference type="EMBL" id="MBTA01000027">
    <property type="protein sequence ID" value="RKD13910.1"/>
    <property type="molecule type" value="Genomic_DNA"/>
</dbReference>
<protein>
    <recommendedName>
        <fullName evidence="4">DUF4412 domain-containing protein</fullName>
    </recommendedName>
</protein>
<reference evidence="2 3" key="1">
    <citation type="submission" date="2016-07" db="EMBL/GenBank/DDBJ databases">
        <title>Genome of Pelobium manganitolerans.</title>
        <authorList>
            <person name="Wu S."/>
            <person name="Wang G."/>
        </authorList>
    </citation>
    <scope>NUCLEOTIDE SEQUENCE [LARGE SCALE GENOMIC DNA]</scope>
    <source>
        <strain evidence="2 3">YS-25</strain>
    </source>
</reference>
<keyword evidence="3" id="KW-1185">Reference proteome</keyword>
<evidence type="ECO:0008006" key="4">
    <source>
        <dbReference type="Google" id="ProtNLM"/>
    </source>
</evidence>
<accession>A0A419S409</accession>
<dbReference type="Proteomes" id="UP000283433">
    <property type="component" value="Unassembled WGS sequence"/>
</dbReference>
<feature type="chain" id="PRO_5019102242" description="DUF4412 domain-containing protein" evidence="1">
    <location>
        <begin position="28"/>
        <end position="280"/>
    </location>
</feature>
<proteinExistence type="predicted"/>
<dbReference type="OrthoDB" id="1523672at2"/>
<feature type="signal peptide" evidence="1">
    <location>
        <begin position="1"/>
        <end position="27"/>
    </location>
</feature>
<dbReference type="RefSeq" id="WP_120182816.1">
    <property type="nucleotide sequence ID" value="NZ_MBTA01000027.1"/>
</dbReference>
<evidence type="ECO:0000313" key="2">
    <source>
        <dbReference type="EMBL" id="RKD13910.1"/>
    </source>
</evidence>